<evidence type="ECO:0000313" key="3">
    <source>
        <dbReference type="Proteomes" id="UP000281553"/>
    </source>
</evidence>
<organism evidence="2 3">
    <name type="scientific">Dibothriocephalus latus</name>
    <name type="common">Fish tapeworm</name>
    <name type="synonym">Diphyllobothrium latum</name>
    <dbReference type="NCBI Taxonomy" id="60516"/>
    <lineage>
        <taxon>Eukaryota</taxon>
        <taxon>Metazoa</taxon>
        <taxon>Spiralia</taxon>
        <taxon>Lophotrochozoa</taxon>
        <taxon>Platyhelminthes</taxon>
        <taxon>Cestoda</taxon>
        <taxon>Eucestoda</taxon>
        <taxon>Diphyllobothriidea</taxon>
        <taxon>Diphyllobothriidae</taxon>
        <taxon>Dibothriocephalus</taxon>
    </lineage>
</organism>
<proteinExistence type="inferred from homology"/>
<dbReference type="Pfam" id="PF15163">
    <property type="entry name" value="Meiosis_expr"/>
    <property type="match status" value="1"/>
</dbReference>
<dbReference type="InterPro" id="IPR020186">
    <property type="entry name" value="Meiosis-expressed_gene_1"/>
</dbReference>
<reference evidence="2 3" key="1">
    <citation type="submission" date="2018-11" db="EMBL/GenBank/DDBJ databases">
        <authorList>
            <consortium name="Pathogen Informatics"/>
        </authorList>
    </citation>
    <scope>NUCLEOTIDE SEQUENCE [LARGE SCALE GENOMIC DNA]</scope>
</reference>
<dbReference type="Proteomes" id="UP000281553">
    <property type="component" value="Unassembled WGS sequence"/>
</dbReference>
<evidence type="ECO:0008006" key="4">
    <source>
        <dbReference type="Google" id="ProtNLM"/>
    </source>
</evidence>
<name>A0A3P7NSE9_DIBLA</name>
<dbReference type="AlphaFoldDB" id="A0A3P7NSE9"/>
<dbReference type="PANTHER" id="PTHR17008:SF1">
    <property type="entry name" value="MEIOSIS EXPRESSED GENE 1 PROTEIN HOMOLOG"/>
    <property type="match status" value="1"/>
</dbReference>
<comment type="similarity">
    <text evidence="1">Belongs to the MEIG1 family.</text>
</comment>
<dbReference type="PANTHER" id="PTHR17008">
    <property type="entry name" value="MEIOSIS-EXPRESSED GENE 1 PROTEIN"/>
    <property type="match status" value="1"/>
</dbReference>
<sequence length="85" mass="10411">MPSQNTKSSQAKTWSKEIEEAYRFKIAGYRDEAEYKAANLNFEIERWPESGFVKKLRRKDGSFFYYNRERECPQWEIMRLKLFEQ</sequence>
<protein>
    <recommendedName>
        <fullName evidence="4">Meiosis expressed gene 1 protein homolog</fullName>
    </recommendedName>
</protein>
<dbReference type="GO" id="GO:0005634">
    <property type="term" value="C:nucleus"/>
    <property type="evidence" value="ECO:0007669"/>
    <property type="project" value="InterPro"/>
</dbReference>
<evidence type="ECO:0000256" key="1">
    <source>
        <dbReference type="ARBA" id="ARBA00008514"/>
    </source>
</evidence>
<accession>A0A3P7NSE9</accession>
<evidence type="ECO:0000313" key="2">
    <source>
        <dbReference type="EMBL" id="VDN11959.1"/>
    </source>
</evidence>
<gene>
    <name evidence="2" type="ORF">DILT_LOCUS7790</name>
</gene>
<dbReference type="OrthoDB" id="10023051at2759"/>
<keyword evidence="3" id="KW-1185">Reference proteome</keyword>
<dbReference type="EMBL" id="UYRU01052647">
    <property type="protein sequence ID" value="VDN11959.1"/>
    <property type="molecule type" value="Genomic_DNA"/>
</dbReference>